<feature type="domain" description="UspA" evidence="2">
    <location>
        <begin position="3"/>
        <end position="138"/>
    </location>
</feature>
<dbReference type="EMBL" id="JBJVNI010000005">
    <property type="protein sequence ID" value="MFM9609304.1"/>
    <property type="molecule type" value="Genomic_DNA"/>
</dbReference>
<reference evidence="3 4" key="1">
    <citation type="submission" date="2024-12" db="EMBL/GenBank/DDBJ databases">
        <title>Forecasting of Potato common scab and diversities of Pathogenic streptomyces spp. in china.</title>
        <authorList>
            <person name="Handique U."/>
            <person name="Wu J."/>
        </authorList>
    </citation>
    <scope>NUCLEOTIDE SEQUENCE [LARGE SCALE GENOMIC DNA]</scope>
    <source>
        <strain evidence="3 4">ZRIMU1530</strain>
    </source>
</reference>
<feature type="domain" description="UspA" evidence="2">
    <location>
        <begin position="146"/>
        <end position="282"/>
    </location>
</feature>
<dbReference type="SUPFAM" id="SSF52402">
    <property type="entry name" value="Adenine nucleotide alpha hydrolases-like"/>
    <property type="match status" value="2"/>
</dbReference>
<evidence type="ECO:0000256" key="1">
    <source>
        <dbReference type="ARBA" id="ARBA00008791"/>
    </source>
</evidence>
<sequence>MSPTVTVGLDGSPESLAAAEWAAREAQSRVLPLKLLQVWEPVPAPMAQAPLLGAETHQHWTDRIPRETAAGLRERHPGVEVTGEHLSGSAADVLARASKDAELLVLGSRGLGGIGGFMVGSVGLSVLAHAQRPVVFVRARWQEAHRPVVLGLDTDHPDSALMDFAFDAATRRATALRVVHAWNPSLYIAYGTPDNPPLHEALALDDAEMLADAVRPWRQKFPDVEVVEESLYGSAAAHLVAASREASLVVVGRRGRRSPFGTHIGHVTHAVLHHSPAPVAVVSHG</sequence>
<dbReference type="InterPro" id="IPR006015">
    <property type="entry name" value="Universal_stress_UspA"/>
</dbReference>
<dbReference type="RefSeq" id="WP_409121153.1">
    <property type="nucleotide sequence ID" value="NZ_JBJVNI010000005.1"/>
</dbReference>
<keyword evidence="4" id="KW-1185">Reference proteome</keyword>
<dbReference type="PANTHER" id="PTHR46268">
    <property type="entry name" value="STRESS RESPONSE PROTEIN NHAX"/>
    <property type="match status" value="1"/>
</dbReference>
<dbReference type="Proteomes" id="UP001631957">
    <property type="component" value="Unassembled WGS sequence"/>
</dbReference>
<accession>A0ABW9HPZ5</accession>
<dbReference type="Pfam" id="PF00582">
    <property type="entry name" value="Usp"/>
    <property type="match status" value="2"/>
</dbReference>
<dbReference type="PRINTS" id="PR01438">
    <property type="entry name" value="UNVRSLSTRESS"/>
</dbReference>
<protein>
    <submittedName>
        <fullName evidence="3">Universal stress protein</fullName>
    </submittedName>
</protein>
<name>A0ABW9HPZ5_9ACTN</name>
<dbReference type="InterPro" id="IPR006016">
    <property type="entry name" value="UspA"/>
</dbReference>
<evidence type="ECO:0000259" key="2">
    <source>
        <dbReference type="Pfam" id="PF00582"/>
    </source>
</evidence>
<dbReference type="PANTHER" id="PTHR46268:SF6">
    <property type="entry name" value="UNIVERSAL STRESS PROTEIN UP12"/>
    <property type="match status" value="1"/>
</dbReference>
<dbReference type="Gene3D" id="3.40.50.620">
    <property type="entry name" value="HUPs"/>
    <property type="match status" value="2"/>
</dbReference>
<comment type="caution">
    <text evidence="3">The sequence shown here is derived from an EMBL/GenBank/DDBJ whole genome shotgun (WGS) entry which is preliminary data.</text>
</comment>
<organism evidence="3 4">
    <name type="scientific">Streptomyces niveiscabiei</name>
    <dbReference type="NCBI Taxonomy" id="164115"/>
    <lineage>
        <taxon>Bacteria</taxon>
        <taxon>Bacillati</taxon>
        <taxon>Actinomycetota</taxon>
        <taxon>Actinomycetes</taxon>
        <taxon>Kitasatosporales</taxon>
        <taxon>Streptomycetaceae</taxon>
        <taxon>Streptomyces</taxon>
    </lineage>
</organism>
<comment type="similarity">
    <text evidence="1">Belongs to the universal stress protein A family.</text>
</comment>
<proteinExistence type="inferred from homology"/>
<evidence type="ECO:0000313" key="4">
    <source>
        <dbReference type="Proteomes" id="UP001631957"/>
    </source>
</evidence>
<evidence type="ECO:0000313" key="3">
    <source>
        <dbReference type="EMBL" id="MFM9609304.1"/>
    </source>
</evidence>
<dbReference type="InterPro" id="IPR014729">
    <property type="entry name" value="Rossmann-like_a/b/a_fold"/>
</dbReference>
<gene>
    <name evidence="3" type="ORF">ACKI18_11330</name>
</gene>